<gene>
    <name evidence="2" type="ORF">Q9L58_005630</name>
</gene>
<dbReference type="Proteomes" id="UP001447188">
    <property type="component" value="Unassembled WGS sequence"/>
</dbReference>
<organism evidence="2 3">
    <name type="scientific">Discina gigas</name>
    <dbReference type="NCBI Taxonomy" id="1032678"/>
    <lineage>
        <taxon>Eukaryota</taxon>
        <taxon>Fungi</taxon>
        <taxon>Dikarya</taxon>
        <taxon>Ascomycota</taxon>
        <taxon>Pezizomycotina</taxon>
        <taxon>Pezizomycetes</taxon>
        <taxon>Pezizales</taxon>
        <taxon>Discinaceae</taxon>
        <taxon>Discina</taxon>
    </lineage>
</organism>
<dbReference type="SMART" id="SM00256">
    <property type="entry name" value="FBOX"/>
    <property type="match status" value="1"/>
</dbReference>
<keyword evidence="3" id="KW-1185">Reference proteome</keyword>
<dbReference type="EMBL" id="JBBBZM010000070">
    <property type="protein sequence ID" value="KAL0635422.1"/>
    <property type="molecule type" value="Genomic_DNA"/>
</dbReference>
<dbReference type="SUPFAM" id="SSF81383">
    <property type="entry name" value="F-box domain"/>
    <property type="match status" value="1"/>
</dbReference>
<evidence type="ECO:0000259" key="1">
    <source>
        <dbReference type="PROSITE" id="PS50181"/>
    </source>
</evidence>
<evidence type="ECO:0000313" key="2">
    <source>
        <dbReference type="EMBL" id="KAL0635422.1"/>
    </source>
</evidence>
<dbReference type="InterPro" id="IPR036047">
    <property type="entry name" value="F-box-like_dom_sf"/>
</dbReference>
<dbReference type="Pfam" id="PF12937">
    <property type="entry name" value="F-box-like"/>
    <property type="match status" value="1"/>
</dbReference>
<dbReference type="PROSITE" id="PS50181">
    <property type="entry name" value="FBOX"/>
    <property type="match status" value="1"/>
</dbReference>
<dbReference type="InterPro" id="IPR001810">
    <property type="entry name" value="F-box_dom"/>
</dbReference>
<sequence>MAVLQFLPVELLRQILADLDPVSLRKISLVSHLFNTLAEPFHYHSLGHSSDVQVQSRGWLLPILFTLVTRPEMARYVRCITFWYWAERYPTPDNCILFSAKAAELGIRDIGWWDDAQALFLLHLVPDVQELHFNDTPLLRTYLEQTIGTPIADVPFQSLLKFTNHSPVTLRMLLAAMRLPSMRSIQVSMPYNQDYSHDPIVDSIIAFAGQSSVTHLTLHTGDTSNSILQLILQMPRELTSLSYMYDREYGLVTDMPPMHTVLEHVRPALRSLSIGGLYAIGLPEPCEVQIGSLRNWPALTTLNCSLPALLGSRQNPTGRLVDLLPLGIRRLFLWRKDEHSSMVKSREQWNVWQMTEQLVEVLQNRSLDHLTVNTCARVYIPKKGMWKEGWFNQYEERVKQRLTAAVGTRRCKIACF</sequence>
<protein>
    <recommendedName>
        <fullName evidence="1">F-box domain-containing protein</fullName>
    </recommendedName>
</protein>
<feature type="domain" description="F-box" evidence="1">
    <location>
        <begin position="1"/>
        <end position="46"/>
    </location>
</feature>
<accession>A0ABR3GHK4</accession>
<proteinExistence type="predicted"/>
<name>A0ABR3GHK4_9PEZI</name>
<reference evidence="2 3" key="1">
    <citation type="submission" date="2024-02" db="EMBL/GenBank/DDBJ databases">
        <title>Discinaceae phylogenomics.</title>
        <authorList>
            <person name="Dirks A.C."/>
            <person name="James T.Y."/>
        </authorList>
    </citation>
    <scope>NUCLEOTIDE SEQUENCE [LARGE SCALE GENOMIC DNA]</scope>
    <source>
        <strain evidence="2 3">ACD0624</strain>
    </source>
</reference>
<evidence type="ECO:0000313" key="3">
    <source>
        <dbReference type="Proteomes" id="UP001447188"/>
    </source>
</evidence>
<comment type="caution">
    <text evidence="2">The sequence shown here is derived from an EMBL/GenBank/DDBJ whole genome shotgun (WGS) entry which is preliminary data.</text>
</comment>